<keyword evidence="3" id="KW-1185">Reference proteome</keyword>
<evidence type="ECO:0000313" key="2">
    <source>
        <dbReference type="EMBL" id="RPB00972.1"/>
    </source>
</evidence>
<gene>
    <name evidence="2" type="ORF">L873DRAFT_1842637</name>
</gene>
<organism evidence="2 3">
    <name type="scientific">Choiromyces venosus 120613-1</name>
    <dbReference type="NCBI Taxonomy" id="1336337"/>
    <lineage>
        <taxon>Eukaryota</taxon>
        <taxon>Fungi</taxon>
        <taxon>Dikarya</taxon>
        <taxon>Ascomycota</taxon>
        <taxon>Pezizomycotina</taxon>
        <taxon>Pezizomycetes</taxon>
        <taxon>Pezizales</taxon>
        <taxon>Tuberaceae</taxon>
        <taxon>Choiromyces</taxon>
    </lineage>
</organism>
<name>A0A3N4JVX2_9PEZI</name>
<feature type="region of interest" description="Disordered" evidence="1">
    <location>
        <begin position="150"/>
        <end position="191"/>
    </location>
</feature>
<accession>A0A3N4JVX2</accession>
<evidence type="ECO:0000313" key="3">
    <source>
        <dbReference type="Proteomes" id="UP000276215"/>
    </source>
</evidence>
<sequence length="191" mass="21335">MTSMHQNESFTEFALQSTQCESIEQLVQAYVHKNFDSAARFRSFQVPLDTQDLAQLSEHQSKQLEKLLLEMKLSTVLQLLDPFSNPTAMRMTEDHELAERMIAAIKDNTRAIDEPNTRAYPEGLLKLEPEQIMEIAYQLVDAINNISPKSDESMSAGGAIPIPPRTIKSEKVPGHSFSSPRGVMSRGATVS</sequence>
<reference evidence="2 3" key="1">
    <citation type="journal article" date="2018" name="Nat. Ecol. Evol.">
        <title>Pezizomycetes genomes reveal the molecular basis of ectomycorrhizal truffle lifestyle.</title>
        <authorList>
            <person name="Murat C."/>
            <person name="Payen T."/>
            <person name="Noel B."/>
            <person name="Kuo A."/>
            <person name="Morin E."/>
            <person name="Chen J."/>
            <person name="Kohler A."/>
            <person name="Krizsan K."/>
            <person name="Balestrini R."/>
            <person name="Da Silva C."/>
            <person name="Montanini B."/>
            <person name="Hainaut M."/>
            <person name="Levati E."/>
            <person name="Barry K.W."/>
            <person name="Belfiori B."/>
            <person name="Cichocki N."/>
            <person name="Clum A."/>
            <person name="Dockter R.B."/>
            <person name="Fauchery L."/>
            <person name="Guy J."/>
            <person name="Iotti M."/>
            <person name="Le Tacon F."/>
            <person name="Lindquist E.A."/>
            <person name="Lipzen A."/>
            <person name="Malagnac F."/>
            <person name="Mello A."/>
            <person name="Molinier V."/>
            <person name="Miyauchi S."/>
            <person name="Poulain J."/>
            <person name="Riccioni C."/>
            <person name="Rubini A."/>
            <person name="Sitrit Y."/>
            <person name="Splivallo R."/>
            <person name="Traeger S."/>
            <person name="Wang M."/>
            <person name="Zifcakova L."/>
            <person name="Wipf D."/>
            <person name="Zambonelli A."/>
            <person name="Paolocci F."/>
            <person name="Nowrousian M."/>
            <person name="Ottonello S."/>
            <person name="Baldrian P."/>
            <person name="Spatafora J.W."/>
            <person name="Henrissat B."/>
            <person name="Nagy L.G."/>
            <person name="Aury J.M."/>
            <person name="Wincker P."/>
            <person name="Grigoriev I.V."/>
            <person name="Bonfante P."/>
            <person name="Martin F.M."/>
        </authorList>
    </citation>
    <scope>NUCLEOTIDE SEQUENCE [LARGE SCALE GENOMIC DNA]</scope>
    <source>
        <strain evidence="2 3">120613-1</strain>
    </source>
</reference>
<proteinExistence type="predicted"/>
<evidence type="ECO:0000256" key="1">
    <source>
        <dbReference type="SAM" id="MobiDB-lite"/>
    </source>
</evidence>
<dbReference type="EMBL" id="ML120376">
    <property type="protein sequence ID" value="RPB00972.1"/>
    <property type="molecule type" value="Genomic_DNA"/>
</dbReference>
<protein>
    <submittedName>
        <fullName evidence="2">Uncharacterized protein</fullName>
    </submittedName>
</protein>
<dbReference type="Proteomes" id="UP000276215">
    <property type="component" value="Unassembled WGS sequence"/>
</dbReference>
<dbReference type="AlphaFoldDB" id="A0A3N4JVX2"/>